<dbReference type="Proteomes" id="UP000224287">
    <property type="component" value="Chromosome"/>
</dbReference>
<feature type="region of interest" description="Disordered" evidence="1">
    <location>
        <begin position="71"/>
        <end position="106"/>
    </location>
</feature>
<feature type="region of interest" description="Disordered" evidence="1">
    <location>
        <begin position="1"/>
        <end position="23"/>
    </location>
</feature>
<evidence type="ECO:0000256" key="1">
    <source>
        <dbReference type="SAM" id="MobiDB-lite"/>
    </source>
</evidence>
<keyword evidence="3" id="KW-1185">Reference proteome</keyword>
<feature type="compositionally biased region" description="Polar residues" evidence="1">
    <location>
        <begin position="1"/>
        <end position="10"/>
    </location>
</feature>
<gene>
    <name evidence="2" type="ORF">MBSPM3_v1c2240</name>
</gene>
<accession>A0ABN4RYE8</accession>
<evidence type="ECO:0000313" key="3">
    <source>
        <dbReference type="Proteomes" id="UP000224287"/>
    </source>
</evidence>
<protein>
    <submittedName>
        <fullName evidence="2">Uncharacterized protein</fullName>
    </submittedName>
</protein>
<dbReference type="RefSeq" id="WP_069028173.1">
    <property type="nucleotide sequence ID" value="NZ_CP015149.1"/>
</dbReference>
<sequence length="106" mass="12519">MQNLHTNLSQKAHKSKEDQTTLKNDLEHHYINFKSRHDEIMSLLEALFPNVKKQTQTEKDILQLNNQNIESINQNQRAQNNKEREISAEQTSVQQKNKPNNKNKKK</sequence>
<organism evidence="2 3">
    <name type="scientific">Maize bushy stunt phytoplasma</name>
    <dbReference type="NCBI Taxonomy" id="202462"/>
    <lineage>
        <taxon>Bacteria</taxon>
        <taxon>Bacillati</taxon>
        <taxon>Mycoplasmatota</taxon>
        <taxon>Mollicutes</taxon>
        <taxon>Acholeplasmatales</taxon>
        <taxon>Acholeplasmataceae</taxon>
        <taxon>Candidatus Phytoplasma</taxon>
        <taxon>16SrI (Aster yellows group)</taxon>
    </lineage>
</organism>
<dbReference type="EMBL" id="CP015149">
    <property type="protein sequence ID" value="AOF54743.1"/>
    <property type="molecule type" value="Genomic_DNA"/>
</dbReference>
<proteinExistence type="predicted"/>
<reference evidence="2" key="1">
    <citation type="submission" date="2016-04" db="EMBL/GenBank/DDBJ databases">
        <title>Complete genome sequence of maize bushy stunt phytoplasma M3.</title>
        <authorList>
            <person name="Orlovskis Z."/>
            <person name="Canale M.C."/>
            <person name="Haryono M."/>
            <person name="Lopes J.R.S."/>
            <person name="Kuo C.-H."/>
            <person name="Hogenhout S.A."/>
        </authorList>
    </citation>
    <scope>NUCLEOTIDE SEQUENCE [LARGE SCALE GENOMIC DNA]</scope>
    <source>
        <strain evidence="2">M3</strain>
    </source>
</reference>
<evidence type="ECO:0000313" key="2">
    <source>
        <dbReference type="EMBL" id="AOF54743.1"/>
    </source>
</evidence>
<name>A0ABN4RYE8_9MOLU</name>